<dbReference type="PANTHER" id="PTHR21330">
    <property type="entry name" value="E3 SUMO-PROTEIN LIGASE NSE2"/>
    <property type="match status" value="1"/>
</dbReference>
<dbReference type="Proteomes" id="UP000799536">
    <property type="component" value="Unassembled WGS sequence"/>
</dbReference>
<keyword evidence="9" id="KW-0539">Nucleus</keyword>
<accession>A0A9P4MRB8</accession>
<evidence type="ECO:0000256" key="10">
    <source>
        <dbReference type="PROSITE-ProRule" id="PRU00452"/>
    </source>
</evidence>
<reference evidence="13" key="1">
    <citation type="journal article" date="2020" name="Stud. Mycol.">
        <title>101 Dothideomycetes genomes: a test case for predicting lifestyles and emergence of pathogens.</title>
        <authorList>
            <person name="Haridas S."/>
            <person name="Albert R."/>
            <person name="Binder M."/>
            <person name="Bloem J."/>
            <person name="Labutti K."/>
            <person name="Salamov A."/>
            <person name="Andreopoulos B."/>
            <person name="Baker S."/>
            <person name="Barry K."/>
            <person name="Bills G."/>
            <person name="Bluhm B."/>
            <person name="Cannon C."/>
            <person name="Castanera R."/>
            <person name="Culley D."/>
            <person name="Daum C."/>
            <person name="Ezra D."/>
            <person name="Gonzalez J."/>
            <person name="Henrissat B."/>
            <person name="Kuo A."/>
            <person name="Liang C."/>
            <person name="Lipzen A."/>
            <person name="Lutzoni F."/>
            <person name="Magnuson J."/>
            <person name="Mondo S."/>
            <person name="Nolan M."/>
            <person name="Ohm R."/>
            <person name="Pangilinan J."/>
            <person name="Park H.-J."/>
            <person name="Ramirez L."/>
            <person name="Alfaro M."/>
            <person name="Sun H."/>
            <person name="Tritt A."/>
            <person name="Yoshinaga Y."/>
            <person name="Zwiers L.-H."/>
            <person name="Turgeon B."/>
            <person name="Goodwin S."/>
            <person name="Spatafora J."/>
            <person name="Crous P."/>
            <person name="Grigoriev I."/>
        </authorList>
    </citation>
    <scope>NUCLEOTIDE SEQUENCE</scope>
    <source>
        <strain evidence="13">ATCC 74209</strain>
    </source>
</reference>
<evidence type="ECO:0000256" key="7">
    <source>
        <dbReference type="ARBA" id="ARBA00022786"/>
    </source>
</evidence>
<evidence type="ECO:0000313" key="13">
    <source>
        <dbReference type="EMBL" id="KAF2202824.1"/>
    </source>
</evidence>
<dbReference type="GO" id="GO:0005634">
    <property type="term" value="C:nucleus"/>
    <property type="evidence" value="ECO:0007669"/>
    <property type="project" value="UniProtKB-SubCell"/>
</dbReference>
<dbReference type="CDD" id="cd16651">
    <property type="entry name" value="SPL-RING_NSE2"/>
    <property type="match status" value="1"/>
</dbReference>
<dbReference type="GO" id="GO:0000724">
    <property type="term" value="P:double-strand break repair via homologous recombination"/>
    <property type="evidence" value="ECO:0007669"/>
    <property type="project" value="InterPro"/>
</dbReference>
<proteinExistence type="inferred from homology"/>
<evidence type="ECO:0000256" key="1">
    <source>
        <dbReference type="ARBA" id="ARBA00004123"/>
    </source>
</evidence>
<evidence type="ECO:0000256" key="8">
    <source>
        <dbReference type="ARBA" id="ARBA00022833"/>
    </source>
</evidence>
<feature type="compositionally biased region" description="Low complexity" evidence="11">
    <location>
        <begin position="165"/>
        <end position="175"/>
    </location>
</feature>
<feature type="compositionally biased region" description="Polar residues" evidence="11">
    <location>
        <begin position="1"/>
        <end position="26"/>
    </location>
</feature>
<evidence type="ECO:0000256" key="2">
    <source>
        <dbReference type="ARBA" id="ARBA00004718"/>
    </source>
</evidence>
<dbReference type="PROSITE" id="PS51044">
    <property type="entry name" value="ZF_SP_RING"/>
    <property type="match status" value="1"/>
</dbReference>
<dbReference type="GO" id="GO:0008270">
    <property type="term" value="F:zinc ion binding"/>
    <property type="evidence" value="ECO:0007669"/>
    <property type="project" value="UniProtKB-KW"/>
</dbReference>
<evidence type="ECO:0000259" key="12">
    <source>
        <dbReference type="PROSITE" id="PS51044"/>
    </source>
</evidence>
<keyword evidence="5" id="KW-0479">Metal-binding</keyword>
<evidence type="ECO:0000313" key="14">
    <source>
        <dbReference type="Proteomes" id="UP000799536"/>
    </source>
</evidence>
<keyword evidence="4" id="KW-0808">Transferase</keyword>
<comment type="similarity">
    <text evidence="3">Belongs to the NSE2 family.</text>
</comment>
<comment type="subcellular location">
    <subcellularLocation>
        <location evidence="1">Nucleus</location>
    </subcellularLocation>
</comment>
<dbReference type="GO" id="GO:0016925">
    <property type="term" value="P:protein sumoylation"/>
    <property type="evidence" value="ECO:0007669"/>
    <property type="project" value="TreeGrafter"/>
</dbReference>
<dbReference type="PANTHER" id="PTHR21330:SF1">
    <property type="entry name" value="E3 SUMO-PROTEIN LIGASE NSE2"/>
    <property type="match status" value="1"/>
</dbReference>
<evidence type="ECO:0000256" key="4">
    <source>
        <dbReference type="ARBA" id="ARBA00022679"/>
    </source>
</evidence>
<dbReference type="AlphaFoldDB" id="A0A9P4MRB8"/>
<dbReference type="GO" id="GO:0061665">
    <property type="term" value="F:SUMO ligase activity"/>
    <property type="evidence" value="ECO:0007669"/>
    <property type="project" value="TreeGrafter"/>
</dbReference>
<evidence type="ECO:0000256" key="11">
    <source>
        <dbReference type="SAM" id="MobiDB-lite"/>
    </source>
</evidence>
<dbReference type="InterPro" id="IPR004181">
    <property type="entry name" value="Znf_MIZ"/>
</dbReference>
<keyword evidence="14" id="KW-1185">Reference proteome</keyword>
<dbReference type="OrthoDB" id="756301at2759"/>
<gene>
    <name evidence="13" type="ORF">GQ43DRAFT_351959</name>
</gene>
<evidence type="ECO:0000256" key="3">
    <source>
        <dbReference type="ARBA" id="ARBA00008212"/>
    </source>
</evidence>
<feature type="region of interest" description="Disordered" evidence="11">
    <location>
        <begin position="159"/>
        <end position="203"/>
    </location>
</feature>
<evidence type="ECO:0000256" key="6">
    <source>
        <dbReference type="ARBA" id="ARBA00022771"/>
    </source>
</evidence>
<keyword evidence="6 10" id="KW-0863">Zinc-finger</keyword>
<keyword evidence="8" id="KW-0862">Zinc</keyword>
<dbReference type="InterPro" id="IPR013083">
    <property type="entry name" value="Znf_RING/FYVE/PHD"/>
</dbReference>
<keyword evidence="7" id="KW-0833">Ubl conjugation pathway</keyword>
<dbReference type="Gene3D" id="3.30.40.10">
    <property type="entry name" value="Zinc/RING finger domain, C3HC4 (zinc finger)"/>
    <property type="match status" value="1"/>
</dbReference>
<dbReference type="Pfam" id="PF11789">
    <property type="entry name" value="zf-Nse"/>
    <property type="match status" value="1"/>
</dbReference>
<dbReference type="EMBL" id="ML993923">
    <property type="protein sequence ID" value="KAF2202824.1"/>
    <property type="molecule type" value="Genomic_DNA"/>
</dbReference>
<feature type="domain" description="SP-RING-type" evidence="12">
    <location>
        <begin position="285"/>
        <end position="383"/>
    </location>
</feature>
<protein>
    <recommendedName>
        <fullName evidence="12">SP-RING-type domain-containing protein</fullName>
    </recommendedName>
</protein>
<dbReference type="InterPro" id="IPR026846">
    <property type="entry name" value="Nse2(Mms21)"/>
</dbReference>
<name>A0A9P4MRB8_9PLEO</name>
<feature type="region of interest" description="Disordered" evidence="11">
    <location>
        <begin position="1"/>
        <end position="44"/>
    </location>
</feature>
<organism evidence="13 14">
    <name type="scientific">Delitschia confertaspora ATCC 74209</name>
    <dbReference type="NCBI Taxonomy" id="1513339"/>
    <lineage>
        <taxon>Eukaryota</taxon>
        <taxon>Fungi</taxon>
        <taxon>Dikarya</taxon>
        <taxon>Ascomycota</taxon>
        <taxon>Pezizomycotina</taxon>
        <taxon>Dothideomycetes</taxon>
        <taxon>Pleosporomycetidae</taxon>
        <taxon>Pleosporales</taxon>
        <taxon>Delitschiaceae</taxon>
        <taxon>Delitschia</taxon>
    </lineage>
</organism>
<evidence type="ECO:0000256" key="5">
    <source>
        <dbReference type="ARBA" id="ARBA00022723"/>
    </source>
</evidence>
<sequence length="391" mass="44197">MSARYRTSTAQSTPGRASMASTSGSGQLPPYEKPAHPLNQKAQSQLNSTYHHMTNRSRVLKEKHIMIGTLIAETAGKLNEDLIEREHQVKRRRIRLAKQGLEPQDDDPEEQAFEQFKEEVNEMTKNLEKGMRDVIDGEINVDRTEEALRWLKENASAHAAREYETQMSQHQTQTQQRRRRNQGEDEVEDEGSSPGPTPLGAEGIALTGPIELFQNRLKDQKEQYLALPLAIRYSKNNAYIQFKRSVHDGLHGDDGVPLPRSETWFSSRGSPAPGITASQFHNNDSDDDIAIERETVSTRCPITLQEFKDPVTSVKCPHSFEKAAILQMIAQSVVRSGERRGGRGEKVVQCPVSGCEQMLSTQDVRPDLVLVRKIQRIQKANQREYSDEEND</sequence>
<comment type="caution">
    <text evidence="13">The sequence shown here is derived from an EMBL/GenBank/DDBJ whole genome shotgun (WGS) entry which is preliminary data.</text>
</comment>
<dbReference type="SUPFAM" id="SSF57850">
    <property type="entry name" value="RING/U-box"/>
    <property type="match status" value="1"/>
</dbReference>
<feature type="non-terminal residue" evidence="13">
    <location>
        <position position="391"/>
    </location>
</feature>
<comment type="pathway">
    <text evidence="2">Protein modification; protein sumoylation.</text>
</comment>
<evidence type="ECO:0000256" key="9">
    <source>
        <dbReference type="ARBA" id="ARBA00023242"/>
    </source>
</evidence>
<dbReference type="GO" id="GO:0030915">
    <property type="term" value="C:Smc5-Smc6 complex"/>
    <property type="evidence" value="ECO:0007669"/>
    <property type="project" value="InterPro"/>
</dbReference>